<dbReference type="Gene3D" id="3.40.50.1820">
    <property type="entry name" value="alpha/beta hydrolase"/>
    <property type="match status" value="1"/>
</dbReference>
<dbReference type="SUPFAM" id="SSF53474">
    <property type="entry name" value="alpha/beta-Hydrolases"/>
    <property type="match status" value="1"/>
</dbReference>
<dbReference type="KEGG" id="hdn:Hden_2596"/>
<dbReference type="InterPro" id="IPR050266">
    <property type="entry name" value="AB_hydrolase_sf"/>
</dbReference>
<reference evidence="3" key="1">
    <citation type="journal article" date="2011" name="J. Bacteriol.">
        <title>Genome sequences of eight morphologically diverse alphaproteobacteria.</title>
        <authorList>
            <consortium name="US DOE Joint Genome Institute"/>
            <person name="Brown P.J."/>
            <person name="Kysela D.T."/>
            <person name="Buechlein A."/>
            <person name="Hemmerich C."/>
            <person name="Brun Y.V."/>
        </authorList>
    </citation>
    <scope>NUCLEOTIDE SEQUENCE [LARGE SCALE GENOMIC DNA]</scope>
    <source>
        <strain evidence="3">ATCC 51888 / DSM 1869 / NCIB 11706 / TK 0415</strain>
    </source>
</reference>
<dbReference type="GO" id="GO:0047372">
    <property type="term" value="F:monoacylglycerol lipase activity"/>
    <property type="evidence" value="ECO:0007669"/>
    <property type="project" value="TreeGrafter"/>
</dbReference>
<evidence type="ECO:0000313" key="3">
    <source>
        <dbReference type="Proteomes" id="UP000002033"/>
    </source>
</evidence>
<dbReference type="Pfam" id="PF00561">
    <property type="entry name" value="Abhydrolase_1"/>
    <property type="match status" value="1"/>
</dbReference>
<name>D8JT74_HYPDA</name>
<dbReference type="InterPro" id="IPR000073">
    <property type="entry name" value="AB_hydrolase_1"/>
</dbReference>
<dbReference type="HOGENOM" id="CLU_072027_0_0_5"/>
<dbReference type="STRING" id="582899.Hden_2596"/>
<dbReference type="GO" id="GO:0046464">
    <property type="term" value="P:acylglycerol catabolic process"/>
    <property type="evidence" value="ECO:0007669"/>
    <property type="project" value="TreeGrafter"/>
</dbReference>
<evidence type="ECO:0000313" key="2">
    <source>
        <dbReference type="EMBL" id="ADJ24392.1"/>
    </source>
</evidence>
<dbReference type="AlphaFoldDB" id="D8JT74"/>
<gene>
    <name evidence="2" type="ordered locus">Hden_2596</name>
</gene>
<protein>
    <recommendedName>
        <fullName evidence="1">AB hydrolase-1 domain-containing protein</fullName>
    </recommendedName>
</protein>
<feature type="domain" description="AB hydrolase-1" evidence="1">
    <location>
        <begin position="84"/>
        <end position="200"/>
    </location>
</feature>
<sequence>MVWLPSEIWSERRFRGLPSAVAGDAAFRVFCTPAISERRAVNHHQLTERARYHLRNAHWERLETPVGEVQTYVFEPDEQIADDIVLIVHGWTGESSFMTAMAEAIRRRGFRVALFDLPAHGLSSGRSTNLIDCARATVSVAEQLGPVHALVTHSFGGLISLVAAEGHAPMQGKLKTKHIALIASPNHLSDVTDHFSRHWELDPDGRRAFEHRLERLGGRSLNCFAAAKLLPASGLSGLVIHAPDDADVPFRCAEEIVDSVPDMELHSFNGLGHRNILFASPVARTVTSYLKRTVQRQPAENRVYQPAAANAPAASVSA</sequence>
<dbReference type="PANTHER" id="PTHR43798:SF33">
    <property type="entry name" value="HYDROLASE, PUTATIVE (AFU_ORTHOLOGUE AFUA_2G14860)-RELATED"/>
    <property type="match status" value="1"/>
</dbReference>
<organism evidence="2 3">
    <name type="scientific">Hyphomicrobium denitrificans (strain ATCC 51888 / DSM 1869 / NCIMB 11706 / TK 0415)</name>
    <dbReference type="NCBI Taxonomy" id="582899"/>
    <lineage>
        <taxon>Bacteria</taxon>
        <taxon>Pseudomonadati</taxon>
        <taxon>Pseudomonadota</taxon>
        <taxon>Alphaproteobacteria</taxon>
        <taxon>Hyphomicrobiales</taxon>
        <taxon>Hyphomicrobiaceae</taxon>
        <taxon>Hyphomicrobium</taxon>
    </lineage>
</organism>
<accession>D8JT74</accession>
<dbReference type="InterPro" id="IPR029058">
    <property type="entry name" value="AB_hydrolase_fold"/>
</dbReference>
<dbReference type="RefSeq" id="WP_013216551.1">
    <property type="nucleotide sequence ID" value="NC_014313.1"/>
</dbReference>
<dbReference type="OrthoDB" id="9815441at2"/>
<keyword evidence="3" id="KW-1185">Reference proteome</keyword>
<dbReference type="Proteomes" id="UP000002033">
    <property type="component" value="Chromosome"/>
</dbReference>
<dbReference type="EMBL" id="CP002083">
    <property type="protein sequence ID" value="ADJ24392.1"/>
    <property type="molecule type" value="Genomic_DNA"/>
</dbReference>
<proteinExistence type="predicted"/>
<dbReference type="PANTHER" id="PTHR43798">
    <property type="entry name" value="MONOACYLGLYCEROL LIPASE"/>
    <property type="match status" value="1"/>
</dbReference>
<dbReference type="eggNOG" id="COG2267">
    <property type="taxonomic scope" value="Bacteria"/>
</dbReference>
<dbReference type="GO" id="GO:0016020">
    <property type="term" value="C:membrane"/>
    <property type="evidence" value="ECO:0007669"/>
    <property type="project" value="TreeGrafter"/>
</dbReference>
<evidence type="ECO:0000259" key="1">
    <source>
        <dbReference type="Pfam" id="PF00561"/>
    </source>
</evidence>